<feature type="non-terminal residue" evidence="2">
    <location>
        <position position="124"/>
    </location>
</feature>
<reference evidence="2" key="1">
    <citation type="submission" date="2020-02" db="EMBL/GenBank/DDBJ databases">
        <authorList>
            <person name="Meier V. D."/>
        </authorList>
    </citation>
    <scope>NUCLEOTIDE SEQUENCE</scope>
    <source>
        <strain evidence="2">AVDCRST_MAG72</strain>
    </source>
</reference>
<gene>
    <name evidence="2" type="ORF">AVDCRST_MAG72-2286</name>
</gene>
<feature type="region of interest" description="Disordered" evidence="1">
    <location>
        <begin position="17"/>
        <end position="83"/>
    </location>
</feature>
<feature type="compositionally biased region" description="Polar residues" evidence="1">
    <location>
        <begin position="17"/>
        <end position="26"/>
    </location>
</feature>
<evidence type="ECO:0000313" key="2">
    <source>
        <dbReference type="EMBL" id="CAA9361480.1"/>
    </source>
</evidence>
<protein>
    <submittedName>
        <fullName evidence="2">Uncharacterized protein</fullName>
    </submittedName>
</protein>
<organism evidence="2">
    <name type="scientific">uncultured Nocardioidaceae bacterium</name>
    <dbReference type="NCBI Taxonomy" id="253824"/>
    <lineage>
        <taxon>Bacteria</taxon>
        <taxon>Bacillati</taxon>
        <taxon>Actinomycetota</taxon>
        <taxon>Actinomycetes</taxon>
        <taxon>Propionibacteriales</taxon>
        <taxon>Nocardioidaceae</taxon>
        <taxon>environmental samples</taxon>
    </lineage>
</organism>
<accession>A0A6J4MQ94</accession>
<evidence type="ECO:0000256" key="1">
    <source>
        <dbReference type="SAM" id="MobiDB-lite"/>
    </source>
</evidence>
<name>A0A6J4MQ94_9ACTN</name>
<proteinExistence type="predicted"/>
<feature type="compositionally biased region" description="Low complexity" evidence="1">
    <location>
        <begin position="40"/>
        <end position="76"/>
    </location>
</feature>
<sequence>CTAVACTSCSSTQRLTWPTPNWTSGQRRWEGSPLPSTAHRSPSSRRSGPVRSWRTNGCATAPLASTSTSRPTTPRPKWLGSKGSVRWRWGSTTAACTCATPLSWSSAWFRCRARTSRSRRRSGT</sequence>
<feature type="non-terminal residue" evidence="2">
    <location>
        <position position="1"/>
    </location>
</feature>
<dbReference type="EMBL" id="CADCUJ010000095">
    <property type="protein sequence ID" value="CAA9361480.1"/>
    <property type="molecule type" value="Genomic_DNA"/>
</dbReference>
<dbReference type="AlphaFoldDB" id="A0A6J4MQ94"/>